<proteinExistence type="predicted"/>
<keyword evidence="1" id="KW-1133">Transmembrane helix</keyword>
<keyword evidence="3" id="KW-1185">Reference proteome</keyword>
<name>A0ABN5GE32_PSEO1</name>
<reference evidence="2 3" key="1">
    <citation type="submission" date="2018-01" db="EMBL/GenBank/DDBJ databases">
        <title>Tropical forage species Digitaria eriantha prevents oxidative stress under low temperature conditions by the incorporation of polyhydroxybutyrate-producing endophytic bacteria.</title>
        <authorList>
            <person name="Stritzler M."/>
            <person name="Ayub N."/>
        </authorList>
    </citation>
    <scope>NUCLEOTIDE SEQUENCE [LARGE SCALE GENOMIC DNA]</scope>
    <source>
        <strain evidence="2 3">FR1</strain>
    </source>
</reference>
<accession>A0ABN5GE32</accession>
<keyword evidence="1" id="KW-0472">Membrane</keyword>
<evidence type="ECO:0000313" key="3">
    <source>
        <dbReference type="Proteomes" id="UP000235315"/>
    </source>
</evidence>
<protein>
    <submittedName>
        <fullName evidence="2">DUF3592 domain-containing protein</fullName>
    </submittedName>
</protein>
<dbReference type="EMBL" id="CP025738">
    <property type="protein sequence ID" value="AUO48734.1"/>
    <property type="molecule type" value="Genomic_DNA"/>
</dbReference>
<feature type="transmembrane region" description="Helical" evidence="1">
    <location>
        <begin position="122"/>
        <end position="144"/>
    </location>
</feature>
<gene>
    <name evidence="2" type="ORF">C1C98_26395</name>
</gene>
<keyword evidence="1" id="KW-0812">Transmembrane</keyword>
<dbReference type="Proteomes" id="UP000235315">
    <property type="component" value="Chromosome"/>
</dbReference>
<evidence type="ECO:0000313" key="2">
    <source>
        <dbReference type="EMBL" id="AUO48734.1"/>
    </source>
</evidence>
<sequence length="161" mass="17096">MLAVFFHGRIPGQAMANNPPSRIGTILLGLLFALIGIVLLSIAVNLTLDRRDFLARAQTADGIVSHLNAGGSHPEIAFTTVSGEKISYPQGGFIFGYQKDQPVRVHYLPEQPTTSAIVDAPAALWGTSGVLGFIGLVFTLVGLLKATRQRGRGAVHSHKGL</sequence>
<organism evidence="2 3">
    <name type="scientific">Pseudomonas ogarae (strain DSM 112162 / CECT 30235 / F113)</name>
    <dbReference type="NCBI Taxonomy" id="1114970"/>
    <lineage>
        <taxon>Bacteria</taxon>
        <taxon>Pseudomonadati</taxon>
        <taxon>Pseudomonadota</taxon>
        <taxon>Gammaproteobacteria</taxon>
        <taxon>Pseudomonadales</taxon>
        <taxon>Pseudomonadaceae</taxon>
        <taxon>Pseudomonas</taxon>
    </lineage>
</organism>
<feature type="transmembrane region" description="Helical" evidence="1">
    <location>
        <begin position="23"/>
        <end position="44"/>
    </location>
</feature>
<evidence type="ECO:0000256" key="1">
    <source>
        <dbReference type="SAM" id="Phobius"/>
    </source>
</evidence>